<gene>
    <name evidence="1" type="ORF">V2W30_02570</name>
</gene>
<dbReference type="EMBL" id="CP146022">
    <property type="protein sequence ID" value="WWQ62355.1"/>
    <property type="molecule type" value="Genomic_DNA"/>
</dbReference>
<evidence type="ECO:0000313" key="1">
    <source>
        <dbReference type="EMBL" id="WWQ62355.1"/>
    </source>
</evidence>
<protein>
    <submittedName>
        <fullName evidence="1">Right-handed parallel beta-helix repeat-containing protein</fullName>
    </submittedName>
</protein>
<organism evidence="1 2">
    <name type="scientific">Streptomyces citrinus</name>
    <dbReference type="NCBI Taxonomy" id="3118173"/>
    <lineage>
        <taxon>Bacteria</taxon>
        <taxon>Bacillati</taxon>
        <taxon>Actinomycetota</taxon>
        <taxon>Actinomycetes</taxon>
        <taxon>Kitasatosporales</taxon>
        <taxon>Streptomycetaceae</taxon>
        <taxon>Streptomyces</taxon>
    </lineage>
</organism>
<proteinExistence type="predicted"/>
<evidence type="ECO:0000313" key="2">
    <source>
        <dbReference type="Proteomes" id="UP001432251"/>
    </source>
</evidence>
<dbReference type="Proteomes" id="UP001432251">
    <property type="component" value="Chromosome"/>
</dbReference>
<reference evidence="1" key="1">
    <citation type="journal article" date="2025" name="Int. J. Syst. Evol. Microbiol.">
        <title>Streptomyces citrinus sp. nov., with yellow diffusible pigment.</title>
        <authorList>
            <person name="He Y."/>
            <person name="Yang E."/>
            <person name="Xu J."/>
            <person name="Sun Y."/>
            <person name="Sun L."/>
        </authorList>
    </citation>
    <scope>NUCLEOTIDE SEQUENCE</scope>
    <source>
        <strain evidence="1">Q6</strain>
    </source>
</reference>
<sequence>MRGAAVATAVGMVGLAVMTTGCSGTPHYVPPAHTYYVAADGDDTADGTAPDSAWRTLDRADRTKLRPGDRLLLEGGARFRGTVTVGRDEAGDPGRPVVIGSFGSGRAVVTSAAEPAVSVHDTGGVQIRDLVLRGAPASRAHDAGVNLYSDLQSGARPSGITVSGVDVSGFRVGLAVGASRHGVGFRDVTVSQASLHGNKDIGLLTYGPDFKPARAAYAHENLTLDSVAAYGNPGDPNAHDRHTGDGIVVGSVRGATVRHVDAHDNGARAASDAPEGPVGVWAYDATRVVIEESVSYRNHTGSTVDGAGFGLDSNVSDSALRRNLAFDNDGPGFYAYQRWTNGAHARNTISHNISAGDGRALPEHGAVAVYGTDIHDLAVVQNTVLLSRSPAGTGPALRLQTGEHGVVVRNNLFVTEGVPLVLADRGLTRSDVVLQGNDYRSADGDWQVSWGTESYGSLAAWREATGQETAGGKATGLDVDPCLAGGALPEIRSVADASRTVPTCPALAGKGVEPPLPGGVPAVGPVDYFGHTVAAPPQVGAVVPR</sequence>
<name>A0ACD5A5M9_9ACTN</name>
<keyword evidence="2" id="KW-1185">Reference proteome</keyword>
<accession>A0ACD5A5M9</accession>